<accession>A0ACC0B728</accession>
<keyword evidence="2" id="KW-1185">Reference proteome</keyword>
<organism evidence="1 2">
    <name type="scientific">Catharanthus roseus</name>
    <name type="common">Madagascar periwinkle</name>
    <name type="synonym">Vinca rosea</name>
    <dbReference type="NCBI Taxonomy" id="4058"/>
    <lineage>
        <taxon>Eukaryota</taxon>
        <taxon>Viridiplantae</taxon>
        <taxon>Streptophyta</taxon>
        <taxon>Embryophyta</taxon>
        <taxon>Tracheophyta</taxon>
        <taxon>Spermatophyta</taxon>
        <taxon>Magnoliopsida</taxon>
        <taxon>eudicotyledons</taxon>
        <taxon>Gunneridae</taxon>
        <taxon>Pentapetalae</taxon>
        <taxon>asterids</taxon>
        <taxon>lamiids</taxon>
        <taxon>Gentianales</taxon>
        <taxon>Apocynaceae</taxon>
        <taxon>Rauvolfioideae</taxon>
        <taxon>Vinceae</taxon>
        <taxon>Catharanthinae</taxon>
        <taxon>Catharanthus</taxon>
    </lineage>
</organism>
<name>A0ACC0B728_CATRO</name>
<dbReference type="EMBL" id="CM044704">
    <property type="protein sequence ID" value="KAI5668448.1"/>
    <property type="molecule type" value="Genomic_DNA"/>
</dbReference>
<evidence type="ECO:0000313" key="2">
    <source>
        <dbReference type="Proteomes" id="UP001060085"/>
    </source>
</evidence>
<reference evidence="2" key="1">
    <citation type="journal article" date="2023" name="Nat. Plants">
        <title>Single-cell RNA sequencing provides a high-resolution roadmap for understanding the multicellular compartmentation of specialized metabolism.</title>
        <authorList>
            <person name="Sun S."/>
            <person name="Shen X."/>
            <person name="Li Y."/>
            <person name="Li Y."/>
            <person name="Wang S."/>
            <person name="Li R."/>
            <person name="Zhang H."/>
            <person name="Shen G."/>
            <person name="Guo B."/>
            <person name="Wei J."/>
            <person name="Xu J."/>
            <person name="St-Pierre B."/>
            <person name="Chen S."/>
            <person name="Sun C."/>
        </authorList>
    </citation>
    <scope>NUCLEOTIDE SEQUENCE [LARGE SCALE GENOMIC DNA]</scope>
</reference>
<protein>
    <submittedName>
        <fullName evidence="1">Uncharacterized protein</fullName>
    </submittedName>
</protein>
<comment type="caution">
    <text evidence="1">The sequence shown here is derived from an EMBL/GenBank/DDBJ whole genome shotgun (WGS) entry which is preliminary data.</text>
</comment>
<dbReference type="Proteomes" id="UP001060085">
    <property type="component" value="Linkage Group LG04"/>
</dbReference>
<proteinExistence type="predicted"/>
<evidence type="ECO:0000313" key="1">
    <source>
        <dbReference type="EMBL" id="KAI5668448.1"/>
    </source>
</evidence>
<sequence>MPSISPTVSLQSSDSSLSSCSDFSVDANSDGRGYLEESSTDSSPEDSSYDLKQHLDGFGTTSQLNGVSRDADCVGCIQSKEAGDHTLKRVGSLDGGTGTSLHKDEMDAQFWIPPEPEDFEDEVEGSVSNYDDDDDDDDQCGDGMTWGKSSSLSSLGKEGSGSHKLKEEKQKAMEEVMNGRFKTLVYQLLKSVGAVSLGKDGENWVDIVTSLSWEAATFVKPDATEGNAMDPDGYVKIKCVAAGSPSQSQVIKGLVFKKHAAHKHMPTKYKHPRLLLIKGALGLSPSGLSSFESMQQEKDSLKAIIDVIEMYQPNVVLVEKTVSRDVQESILSKGMTLVLDMKLHRLERVARCTGSPILSSDILVGQKLRQCDSFHFEKFVEDNASFGEGGKKPSKTLMFLEGCPTRLGCTILLMGNNSDQLKKIKCVIRCAVVMAYHFILETYFLLDQKAMFSTIPLSHVVNVAHKTEASLPLGAGHATSCNGDHVAESDATSIVDIPISNGYLEEGPQYVKPEPDANASFSFGSYNPIMLSGYPTLSASLKNLMEESFPLFSNSQQITSTYSDEKKKDVQADVQITTSTEDVDQFGAELKLTMDEEKEHENLHPNPSTFNNAHMDMQNGNGDYEEHMSNKDDIKAVLDSESILVLMSSRNSTRGTMCDHNHFSHIKFYRNFDVPLGKFLRDNLLNQKLQCKTCGEPPECHFYYYAHHNKQLTIQVMHLPMDKSLPGETEGKLWMWSRCGKCKSNNGSSKSTKRVLISTAARGLSFGKFLELSFSNPSSFRTKSSCGHSLHKDFLYFFGLGPMVAMFKYSKVATYSVALPPQKLDFGNSIKEEVLKKEFEDIYMKGILMFLDVEKSLKEIGSRFLGMTLNLQGSRKEFSDIEDILKQERCQFEVDIQNAVENGNRDEAVFKFLRLNRVRLGLLLESFVWDRRLHSLSSSELSAADVIDNGVSRQIHVGIAQLEDDGREVCVEDGENASVDDPTVEHKLATHEEGNDVQIKDIPIDGLGQSSGELDGSSVSEDIRRAVSENVLVCSDTGDSLQGNTPSIPRAQSDKIYPITIDVGGSGKSQFRSSFNMLNGGTSVWTPFSEIQQEYFKDLRRGYVPKFESISSLALDTTAYKLITDEGSRLHIPLGAEDFIVSDYEDEFSSIIACALTLLKDLPNATQDFDEDARKEKGIDVKMYENSQSLPRIFSLNSPHWSSTGSLDSDGLHSSVSMMSLEESHFSSFNGLDLLDSIVSLGAVHPEVSMGIGKSPGKRKYSVVCLCANQFRQLRNRCCPSEVDYIASLSRCRNWDAKGGKSKSFFAKTLDDRFIIKEIKRTEFESFMKFAQNYFDYMNQCYELGNQTCLAKILGIYQVIIRQPKNGRETRHDLMVMENLSFGRSISRQYDLKGALHARFTSTGNGAGDVLLDQNFVNDMNVSPLYVSRKSKRNLQRAVWNDTTFLHNINVMDYSLLVGVDEQKRELVCGIIDYLRQYTWDKQLENWVKSSLVVPKNQLPTVISPKEYKKRFRKFIDTHFLSVPDRWCSQRSNPCRLCGMGDDDNCSSLKSHEEENDDESSHSSHLKLLPQEGGDQCNDSSDHPIRQEKQNGFSA</sequence>
<gene>
    <name evidence="1" type="ORF">M9H77_18301</name>
</gene>